<protein>
    <submittedName>
        <fullName evidence="1">Uncharacterized protein</fullName>
    </submittedName>
</protein>
<gene>
    <name evidence="1" type="ORF">SAMN05443529_11161</name>
</gene>
<dbReference type="EMBL" id="FNCP01000011">
    <property type="protein sequence ID" value="SDH22285.1"/>
    <property type="molecule type" value="Genomic_DNA"/>
</dbReference>
<evidence type="ECO:0000313" key="1">
    <source>
        <dbReference type="EMBL" id="SDH22285.1"/>
    </source>
</evidence>
<dbReference type="RefSeq" id="WP_092333189.1">
    <property type="nucleotide sequence ID" value="NZ_FNCP01000011.1"/>
</dbReference>
<proteinExistence type="predicted"/>
<dbReference type="Proteomes" id="UP000198656">
    <property type="component" value="Unassembled WGS sequence"/>
</dbReference>
<reference evidence="2" key="1">
    <citation type="submission" date="2016-10" db="EMBL/GenBank/DDBJ databases">
        <authorList>
            <person name="Varghese N."/>
            <person name="Submissions S."/>
        </authorList>
    </citation>
    <scope>NUCLEOTIDE SEQUENCE [LARGE SCALE GENOMIC DNA]</scope>
    <source>
        <strain evidence="2">DSM 8344</strain>
    </source>
</reference>
<dbReference type="AlphaFoldDB" id="A0A1G8AMS5"/>
<keyword evidence="2" id="KW-1185">Reference proteome</keyword>
<dbReference type="OrthoDB" id="2111223at2"/>
<name>A0A1G8AMS5_9FIRM</name>
<evidence type="ECO:0000313" key="2">
    <source>
        <dbReference type="Proteomes" id="UP000198656"/>
    </source>
</evidence>
<accession>A0A1G8AMS5</accession>
<sequence>MLITCDNHMQMGYIYLMPNDSIEEYTLAKSEIGLFYDVSSLSIPRIKWNSMGQSLSQMRLATKTYREAVDKGFHCEFWNDLDQEGYMMGIELYLTEDMFLTLVAHQAFKLYDTRWRNQDFRVLTLDAYHDVFNKNNIIYPLTPAKDVFVILAIDPSTKISKIMALISSRDDLYPIDYLRNPLFMLANSSRYYNENESLGMT</sequence>
<organism evidence="1 2">
    <name type="scientific">Desulfosporosinus hippei DSM 8344</name>
    <dbReference type="NCBI Taxonomy" id="1121419"/>
    <lineage>
        <taxon>Bacteria</taxon>
        <taxon>Bacillati</taxon>
        <taxon>Bacillota</taxon>
        <taxon>Clostridia</taxon>
        <taxon>Eubacteriales</taxon>
        <taxon>Desulfitobacteriaceae</taxon>
        <taxon>Desulfosporosinus</taxon>
    </lineage>
</organism>